<dbReference type="GO" id="GO:0070682">
    <property type="term" value="P:proteasome regulatory particle assembly"/>
    <property type="evidence" value="ECO:0007669"/>
    <property type="project" value="InterPro"/>
</dbReference>
<feature type="domain" description="Nas2 N-terminal" evidence="4">
    <location>
        <begin position="28"/>
        <end position="106"/>
    </location>
</feature>
<evidence type="ECO:0000259" key="4">
    <source>
        <dbReference type="Pfam" id="PF18265"/>
    </source>
</evidence>
<dbReference type="Gene3D" id="6.10.140.1710">
    <property type="match status" value="1"/>
</dbReference>
<dbReference type="AlphaFoldDB" id="A0A9P8NU38"/>
<dbReference type="Pfam" id="PF13180">
    <property type="entry name" value="PDZ_2"/>
    <property type="match status" value="1"/>
</dbReference>
<dbReference type="InterPro" id="IPR035269">
    <property type="entry name" value="PSMD9"/>
</dbReference>
<evidence type="ECO:0000313" key="5">
    <source>
        <dbReference type="EMBL" id="KAH3659760.1"/>
    </source>
</evidence>
<keyword evidence="6" id="KW-1185">Reference proteome</keyword>
<dbReference type="EMBL" id="JAEUBD010001504">
    <property type="protein sequence ID" value="KAH3659760.1"/>
    <property type="molecule type" value="Genomic_DNA"/>
</dbReference>
<dbReference type="PANTHER" id="PTHR12651">
    <property type="entry name" value="26S PROTEASOME NON-ATPASE REGULATORY SUBUNIT 9"/>
    <property type="match status" value="1"/>
</dbReference>
<evidence type="ECO:0000256" key="1">
    <source>
        <dbReference type="ARBA" id="ARBA00023186"/>
    </source>
</evidence>
<dbReference type="Gene3D" id="2.30.42.10">
    <property type="match status" value="1"/>
</dbReference>
<dbReference type="InterPro" id="IPR036034">
    <property type="entry name" value="PDZ_sf"/>
</dbReference>
<dbReference type="SUPFAM" id="SSF50156">
    <property type="entry name" value="PDZ domain-like"/>
    <property type="match status" value="1"/>
</dbReference>
<dbReference type="GO" id="GO:0005737">
    <property type="term" value="C:cytoplasm"/>
    <property type="evidence" value="ECO:0007669"/>
    <property type="project" value="TreeGrafter"/>
</dbReference>
<sequence>MSFEHAMSVLNLDVVPSAEPDALAGMDLAQLANLRSRIEAQIDTLHARLYAQNADMDTPLVSDDGFPRSDIDVVQVRLLRTQIIRLRNDWRLVSDALQPKLAQSFSRATTVSRASSIPFASVAFVAQDSPAHTAGLRAGDLLLSFGRINATNHNNLKALVGAVAENVPVEVVVLRNNTLTQLTLVPAKWAGQGLLGCRLDVVS</sequence>
<keyword evidence="1" id="KW-0143">Chaperone</keyword>
<evidence type="ECO:0000256" key="2">
    <source>
        <dbReference type="ARBA" id="ARBA00068021"/>
    </source>
</evidence>
<organism evidence="5 6">
    <name type="scientific">Ogataea polymorpha</name>
    <dbReference type="NCBI Taxonomy" id="460523"/>
    <lineage>
        <taxon>Eukaryota</taxon>
        <taxon>Fungi</taxon>
        <taxon>Dikarya</taxon>
        <taxon>Ascomycota</taxon>
        <taxon>Saccharomycotina</taxon>
        <taxon>Pichiomycetes</taxon>
        <taxon>Pichiales</taxon>
        <taxon>Pichiaceae</taxon>
        <taxon>Ogataea</taxon>
    </lineage>
</organism>
<dbReference type="PANTHER" id="PTHR12651:SF1">
    <property type="entry name" value="26S PROTEASOME NON-ATPASE REGULATORY SUBUNIT 9"/>
    <property type="match status" value="1"/>
</dbReference>
<comment type="caution">
    <text evidence="5">The sequence shown here is derived from an EMBL/GenBank/DDBJ whole genome shotgun (WGS) entry which is preliminary data.</text>
</comment>
<evidence type="ECO:0000313" key="6">
    <source>
        <dbReference type="Proteomes" id="UP000788993"/>
    </source>
</evidence>
<accession>A0A9P8NU38</accession>
<dbReference type="InterPro" id="IPR001478">
    <property type="entry name" value="PDZ"/>
</dbReference>
<protein>
    <recommendedName>
        <fullName evidence="2">Probable 26S proteasome regulatory subunit p27</fullName>
    </recommendedName>
</protein>
<reference evidence="5" key="1">
    <citation type="journal article" date="2021" name="Open Biol.">
        <title>Shared evolutionary footprints suggest mitochondrial oxidative damage underlies multiple complex I losses in fungi.</title>
        <authorList>
            <person name="Schikora-Tamarit M.A."/>
            <person name="Marcet-Houben M."/>
            <person name="Nosek J."/>
            <person name="Gabaldon T."/>
        </authorList>
    </citation>
    <scope>NUCLEOTIDE SEQUENCE</scope>
    <source>
        <strain evidence="5">NCAIM Y.01608</strain>
    </source>
</reference>
<dbReference type="FunFam" id="2.30.42.10:FF:000107">
    <property type="entry name" value="26S proteasome non-ATPase regulatory subunit 9"/>
    <property type="match status" value="1"/>
</dbReference>
<name>A0A9P8NU38_9ASCO</name>
<proteinExistence type="predicted"/>
<evidence type="ECO:0000259" key="3">
    <source>
        <dbReference type="Pfam" id="PF13180"/>
    </source>
</evidence>
<feature type="domain" description="PDZ" evidence="3">
    <location>
        <begin position="121"/>
        <end position="183"/>
    </location>
</feature>
<dbReference type="Proteomes" id="UP000788993">
    <property type="component" value="Unassembled WGS sequence"/>
</dbReference>
<reference evidence="5" key="2">
    <citation type="submission" date="2021-01" db="EMBL/GenBank/DDBJ databases">
        <authorList>
            <person name="Schikora-Tamarit M.A."/>
        </authorList>
    </citation>
    <scope>NUCLEOTIDE SEQUENCE</scope>
    <source>
        <strain evidence="5">NCAIM Y.01608</strain>
    </source>
</reference>
<dbReference type="GO" id="GO:0005634">
    <property type="term" value="C:nucleus"/>
    <property type="evidence" value="ECO:0007669"/>
    <property type="project" value="TreeGrafter"/>
</dbReference>
<dbReference type="InterPro" id="IPR040815">
    <property type="entry name" value="Nas2_N"/>
</dbReference>
<dbReference type="Pfam" id="PF18265">
    <property type="entry name" value="Nas2_N"/>
    <property type="match status" value="1"/>
</dbReference>
<gene>
    <name evidence="5" type="ORF">OGATHE_005805</name>
</gene>